<sequence length="359" mass="40506">MPEEDMVPESAKGNIVNTLVSVRRQLALLNEKGAFCLWDHFKELESMQHTRSLHLAKFAAEMLASFTLSLAVLKSVELGDIRLTMTRAWRPVRGMCFRDLNANLFLVEFEDLRDKERVLREGPWSFDKQLVLVQEVDGSKQVHQIKIQEATFWVRIHDLPLRARNAYVGERIGKKIGKVEEVDLAKGEVAWGEFLQVRITLDVMKPLLRGTKFTMGNGESCWVRFSYERLPNFCYLCGCLGHGDRECGLRQTAAEGDNMGSVPYGAWLRASSYGDHYRAGRSWDRRELNRQEGHPKGRSGGVAGTANTVLPMPSNSAPNPEFNEPNVYANATSKERSLAETMHGDENTRKVANGSEFQG</sequence>
<dbReference type="OrthoDB" id="990360at2759"/>
<dbReference type="RefSeq" id="XP_035543083.1">
    <property type="nucleotide sequence ID" value="XM_035687190.1"/>
</dbReference>
<dbReference type="InterPro" id="IPR025836">
    <property type="entry name" value="Zn_knuckle_CX2CX4HX4C"/>
</dbReference>
<keyword evidence="4" id="KW-1185">Reference proteome</keyword>
<evidence type="ECO:0000313" key="4">
    <source>
        <dbReference type="Proteomes" id="UP000235220"/>
    </source>
</evidence>
<gene>
    <name evidence="5" type="primary">LOC118346304</name>
</gene>
<dbReference type="InterPro" id="IPR025558">
    <property type="entry name" value="DUF4283"/>
</dbReference>
<dbReference type="GeneID" id="118346304"/>
<feature type="compositionally biased region" description="Polar residues" evidence="1">
    <location>
        <begin position="305"/>
        <end position="318"/>
    </location>
</feature>
<evidence type="ECO:0000259" key="2">
    <source>
        <dbReference type="Pfam" id="PF14111"/>
    </source>
</evidence>
<dbReference type="PANTHER" id="PTHR31286">
    <property type="entry name" value="GLYCINE-RICH CELL WALL STRUCTURAL PROTEIN 1.8-LIKE"/>
    <property type="match status" value="1"/>
</dbReference>
<name>A0A6P9EFS2_JUGRE</name>
<organism evidence="4 5">
    <name type="scientific">Juglans regia</name>
    <name type="common">English walnut</name>
    <dbReference type="NCBI Taxonomy" id="51240"/>
    <lineage>
        <taxon>Eukaryota</taxon>
        <taxon>Viridiplantae</taxon>
        <taxon>Streptophyta</taxon>
        <taxon>Embryophyta</taxon>
        <taxon>Tracheophyta</taxon>
        <taxon>Spermatophyta</taxon>
        <taxon>Magnoliopsida</taxon>
        <taxon>eudicotyledons</taxon>
        <taxon>Gunneridae</taxon>
        <taxon>Pentapetalae</taxon>
        <taxon>rosids</taxon>
        <taxon>fabids</taxon>
        <taxon>Fagales</taxon>
        <taxon>Juglandaceae</taxon>
        <taxon>Juglans</taxon>
    </lineage>
</organism>
<dbReference type="AlphaFoldDB" id="A0A6P9EFS2"/>
<dbReference type="InParanoid" id="A0A6P9EFS2"/>
<accession>A0A6P9EFS2</accession>
<dbReference type="Pfam" id="PF14392">
    <property type="entry name" value="zf-CCHC_4"/>
    <property type="match status" value="1"/>
</dbReference>
<dbReference type="KEGG" id="jre:118346304"/>
<evidence type="ECO:0000256" key="1">
    <source>
        <dbReference type="SAM" id="MobiDB-lite"/>
    </source>
</evidence>
<evidence type="ECO:0000313" key="5">
    <source>
        <dbReference type="RefSeq" id="XP_035543083.1"/>
    </source>
</evidence>
<protein>
    <submittedName>
        <fullName evidence="5">Uncharacterized protein LOC118346304</fullName>
    </submittedName>
</protein>
<dbReference type="PANTHER" id="PTHR31286:SF167">
    <property type="entry name" value="OS09G0268800 PROTEIN"/>
    <property type="match status" value="1"/>
</dbReference>
<evidence type="ECO:0000259" key="3">
    <source>
        <dbReference type="Pfam" id="PF14392"/>
    </source>
</evidence>
<feature type="compositionally biased region" description="Basic and acidic residues" evidence="1">
    <location>
        <begin position="333"/>
        <end position="349"/>
    </location>
</feature>
<feature type="domain" description="Zinc knuckle CX2CX4HX4C" evidence="3">
    <location>
        <begin position="201"/>
        <end position="247"/>
    </location>
</feature>
<reference evidence="5" key="1">
    <citation type="submission" date="2025-08" db="UniProtKB">
        <authorList>
            <consortium name="RefSeq"/>
        </authorList>
    </citation>
    <scope>IDENTIFICATION</scope>
    <source>
        <tissue evidence="5">Leaves</tissue>
    </source>
</reference>
<dbReference type="Proteomes" id="UP000235220">
    <property type="component" value="Unplaced"/>
</dbReference>
<proteinExistence type="predicted"/>
<dbReference type="Pfam" id="PF14111">
    <property type="entry name" value="DUF4283"/>
    <property type="match status" value="1"/>
</dbReference>
<feature type="domain" description="DUF4283" evidence="2">
    <location>
        <begin position="76"/>
        <end position="134"/>
    </location>
</feature>
<feature type="region of interest" description="Disordered" evidence="1">
    <location>
        <begin position="290"/>
        <end position="359"/>
    </location>
</feature>
<dbReference type="InterPro" id="IPR040256">
    <property type="entry name" value="At4g02000-like"/>
</dbReference>